<gene>
    <name evidence="1" type="primary">WBGene00275411</name>
</gene>
<protein>
    <submittedName>
        <fullName evidence="1">Uncharacterized protein</fullName>
    </submittedName>
</protein>
<reference evidence="1" key="2">
    <citation type="submission" date="2022-06" db="UniProtKB">
        <authorList>
            <consortium name="EnsemblMetazoa"/>
        </authorList>
    </citation>
    <scope>IDENTIFICATION</scope>
    <source>
        <strain evidence="1">PS312</strain>
    </source>
</reference>
<dbReference type="Proteomes" id="UP000005239">
    <property type="component" value="Unassembled WGS sequence"/>
</dbReference>
<dbReference type="AlphaFoldDB" id="A0A2A6BGH2"/>
<reference evidence="2" key="1">
    <citation type="journal article" date="2008" name="Nat. Genet.">
        <title>The Pristionchus pacificus genome provides a unique perspective on nematode lifestyle and parasitism.</title>
        <authorList>
            <person name="Dieterich C."/>
            <person name="Clifton S.W."/>
            <person name="Schuster L.N."/>
            <person name="Chinwalla A."/>
            <person name="Delehaunty K."/>
            <person name="Dinkelacker I."/>
            <person name="Fulton L."/>
            <person name="Fulton R."/>
            <person name="Godfrey J."/>
            <person name="Minx P."/>
            <person name="Mitreva M."/>
            <person name="Roeseler W."/>
            <person name="Tian H."/>
            <person name="Witte H."/>
            <person name="Yang S.P."/>
            <person name="Wilson R.K."/>
            <person name="Sommer R.J."/>
        </authorList>
    </citation>
    <scope>NUCLEOTIDE SEQUENCE [LARGE SCALE GENOMIC DNA]</scope>
    <source>
        <strain evidence="2">PS312</strain>
    </source>
</reference>
<evidence type="ECO:0000313" key="1">
    <source>
        <dbReference type="EnsemblMetazoa" id="PPA37042.1"/>
    </source>
</evidence>
<accession>A0A8R1YV40</accession>
<sequence length="215" mass="21966">MIALFTTILLLAVVSSANGVPLIAAQTAVSNTCKGAPTEPCQVVLETKSTSPGMAAVTVTSDASCDRYSTPKRPCVQSGISVDSTVVHGSSNGTGPSHVSSSVVIVSNGGSNSISESSQVPSSATATTTRRLICTCTPVTVSPTAVSQRPTPTTTTVPPTTVVVAVVGDKSVTVPPIVVASGQYSDRMAKAIETAVKENEQFAENIRKSRLAFNL</sequence>
<organism evidence="1 2">
    <name type="scientific">Pristionchus pacificus</name>
    <name type="common">Parasitic nematode worm</name>
    <dbReference type="NCBI Taxonomy" id="54126"/>
    <lineage>
        <taxon>Eukaryota</taxon>
        <taxon>Metazoa</taxon>
        <taxon>Ecdysozoa</taxon>
        <taxon>Nematoda</taxon>
        <taxon>Chromadorea</taxon>
        <taxon>Rhabditida</taxon>
        <taxon>Rhabditina</taxon>
        <taxon>Diplogasteromorpha</taxon>
        <taxon>Diplogasteroidea</taxon>
        <taxon>Neodiplogasteridae</taxon>
        <taxon>Pristionchus</taxon>
    </lineage>
</organism>
<dbReference type="EnsemblMetazoa" id="PPA37042.1">
    <property type="protein sequence ID" value="PPA37042.1"/>
    <property type="gene ID" value="WBGene00275411"/>
</dbReference>
<proteinExistence type="predicted"/>
<evidence type="ECO:0000313" key="2">
    <source>
        <dbReference type="Proteomes" id="UP000005239"/>
    </source>
</evidence>
<accession>A0A2A6BGH2</accession>
<name>A0A2A6BGH2_PRIPA</name>
<keyword evidence="2" id="KW-1185">Reference proteome</keyword>